<feature type="compositionally biased region" description="Acidic residues" evidence="1">
    <location>
        <begin position="20"/>
        <end position="33"/>
    </location>
</feature>
<evidence type="ECO:0000313" key="4">
    <source>
        <dbReference type="Proteomes" id="UP001596383"/>
    </source>
</evidence>
<name>A0ABD5SRB7_9EURY</name>
<evidence type="ECO:0000256" key="1">
    <source>
        <dbReference type="SAM" id="MobiDB-lite"/>
    </source>
</evidence>
<reference evidence="3 4" key="1">
    <citation type="journal article" date="2019" name="Int. J. Syst. Evol. Microbiol.">
        <title>The Global Catalogue of Microorganisms (GCM) 10K type strain sequencing project: providing services to taxonomists for standard genome sequencing and annotation.</title>
        <authorList>
            <consortium name="The Broad Institute Genomics Platform"/>
            <consortium name="The Broad Institute Genome Sequencing Center for Infectious Disease"/>
            <person name="Wu L."/>
            <person name="Ma J."/>
        </authorList>
    </citation>
    <scope>NUCLEOTIDE SEQUENCE [LARGE SCALE GENOMIC DNA]</scope>
    <source>
        <strain evidence="3 4">LMG 29247</strain>
    </source>
</reference>
<evidence type="ECO:0000259" key="2">
    <source>
        <dbReference type="Pfam" id="PF25955"/>
    </source>
</evidence>
<dbReference type="Proteomes" id="UP001596383">
    <property type="component" value="Unassembled WGS sequence"/>
</dbReference>
<dbReference type="Pfam" id="PF25955">
    <property type="entry name" value="DUF7992"/>
    <property type="match status" value="1"/>
</dbReference>
<feature type="region of interest" description="Disordered" evidence="1">
    <location>
        <begin position="1"/>
        <end position="33"/>
    </location>
</feature>
<dbReference type="InterPro" id="IPR058305">
    <property type="entry name" value="DUF7992"/>
</dbReference>
<dbReference type="RefSeq" id="WP_273740473.1">
    <property type="nucleotide sequence ID" value="NZ_JAQIVI010000402.1"/>
</dbReference>
<feature type="domain" description="DUF7992" evidence="2">
    <location>
        <begin position="2"/>
        <end position="142"/>
    </location>
</feature>
<evidence type="ECO:0000313" key="3">
    <source>
        <dbReference type="EMBL" id="MFC6767608.1"/>
    </source>
</evidence>
<sequence>MTLDVEVPDPPRLRGPQDPGDYDAVDEPEEWTGDDVRREELADFLDAGAWEDAFDEWSANASLTEDEFRALLERGLFAELDFYWNQSAEDVGYRTPPVPDELASTHDGLDQSDIDDLEEALDSLGRTVSEVLENDYIHRDGEEFGYTWD</sequence>
<comment type="caution">
    <text evidence="3">The sequence shown here is derived from an EMBL/GenBank/DDBJ whole genome shotgun (WGS) entry which is preliminary data.</text>
</comment>
<gene>
    <name evidence="3" type="ORF">ACFQE6_22230</name>
</gene>
<proteinExistence type="predicted"/>
<organism evidence="3 4">
    <name type="scientific">Natrinema soli</name>
    <dbReference type="NCBI Taxonomy" id="1930624"/>
    <lineage>
        <taxon>Archaea</taxon>
        <taxon>Methanobacteriati</taxon>
        <taxon>Methanobacteriota</taxon>
        <taxon>Stenosarchaea group</taxon>
        <taxon>Halobacteria</taxon>
        <taxon>Halobacteriales</taxon>
        <taxon>Natrialbaceae</taxon>
        <taxon>Natrinema</taxon>
    </lineage>
</organism>
<dbReference type="EMBL" id="JBHSWV010000402">
    <property type="protein sequence ID" value="MFC6767608.1"/>
    <property type="molecule type" value="Genomic_DNA"/>
</dbReference>
<accession>A0ABD5SRB7</accession>
<protein>
    <recommendedName>
        <fullName evidence="2">DUF7992 domain-containing protein</fullName>
    </recommendedName>
</protein>
<keyword evidence="4" id="KW-1185">Reference proteome</keyword>
<dbReference type="AlphaFoldDB" id="A0ABD5SRB7"/>